<evidence type="ECO:0000256" key="5">
    <source>
        <dbReference type="ARBA" id="ARBA00022842"/>
    </source>
</evidence>
<dbReference type="RefSeq" id="WP_035196251.1">
    <property type="nucleotide sequence ID" value="NZ_JJRY01000011.1"/>
</dbReference>
<reference evidence="11 12" key="1">
    <citation type="submission" date="2014-04" db="EMBL/GenBank/DDBJ databases">
        <title>Draft genome sequence of Bacillus azotoformans MEV2011, a (co-) denitrifying strain unable to grow in the presence of oxygen.</title>
        <authorList>
            <person name="Nielsen M."/>
            <person name="Schreiber L."/>
            <person name="Finster K."/>
            <person name="Schramm A."/>
        </authorList>
    </citation>
    <scope>NUCLEOTIDE SEQUENCE [LARGE SCALE GENOMIC DNA]</scope>
    <source>
        <strain evidence="11 12">MEV2011</strain>
    </source>
</reference>
<evidence type="ECO:0000256" key="7">
    <source>
        <dbReference type="ARBA" id="ARBA00023125"/>
    </source>
</evidence>
<keyword evidence="4 10" id="KW-0378">Hydrolase</keyword>
<evidence type="ECO:0000256" key="10">
    <source>
        <dbReference type="HAMAP-Rule" id="MF_01470"/>
    </source>
</evidence>
<keyword evidence="2 10" id="KW-0479">Metal-binding</keyword>
<dbReference type="OrthoDB" id="9803119at2"/>
<dbReference type="GO" id="GO:0051607">
    <property type="term" value="P:defense response to virus"/>
    <property type="evidence" value="ECO:0007669"/>
    <property type="project" value="UniProtKB-UniRule"/>
</dbReference>
<dbReference type="NCBIfam" id="TIGR00287">
    <property type="entry name" value="cas1"/>
    <property type="match status" value="1"/>
</dbReference>
<dbReference type="EC" id="3.1.-.-" evidence="10"/>
<keyword evidence="5 10" id="KW-0460">Magnesium</keyword>
<evidence type="ECO:0000256" key="8">
    <source>
        <dbReference type="ARBA" id="ARBA00023211"/>
    </source>
</evidence>
<feature type="binding site" evidence="10">
    <location>
        <position position="235"/>
    </location>
    <ligand>
        <name>Mn(2+)</name>
        <dbReference type="ChEBI" id="CHEBI:29035"/>
    </ligand>
</feature>
<dbReference type="PATRIC" id="fig|1348973.3.peg.2741"/>
<dbReference type="Proteomes" id="UP000027936">
    <property type="component" value="Unassembled WGS sequence"/>
</dbReference>
<dbReference type="AlphaFoldDB" id="A0A072NLJ5"/>
<dbReference type="GO" id="GO:0004519">
    <property type="term" value="F:endonuclease activity"/>
    <property type="evidence" value="ECO:0007669"/>
    <property type="project" value="UniProtKB-UniRule"/>
</dbReference>
<dbReference type="GO" id="GO:0043571">
    <property type="term" value="P:maintenance of CRISPR repeat elements"/>
    <property type="evidence" value="ECO:0007669"/>
    <property type="project" value="UniProtKB-UniRule"/>
</dbReference>
<proteinExistence type="inferred from homology"/>
<dbReference type="GO" id="GO:0003677">
    <property type="term" value="F:DNA binding"/>
    <property type="evidence" value="ECO:0007669"/>
    <property type="project" value="UniProtKB-KW"/>
</dbReference>
<comment type="caution">
    <text evidence="11">The sequence shown here is derived from an EMBL/GenBank/DDBJ whole genome shotgun (WGS) entry which is preliminary data.</text>
</comment>
<dbReference type="Pfam" id="PF01867">
    <property type="entry name" value="Cas_Cas1"/>
    <property type="match status" value="1"/>
</dbReference>
<dbReference type="Gene3D" id="3.100.10.20">
    <property type="entry name" value="CRISPR-associated endonuclease Cas1, N-terminal domain"/>
    <property type="match status" value="1"/>
</dbReference>
<feature type="binding site" evidence="10">
    <location>
        <position position="170"/>
    </location>
    <ligand>
        <name>Mn(2+)</name>
        <dbReference type="ChEBI" id="CHEBI:29035"/>
    </ligand>
</feature>
<dbReference type="InterPro" id="IPR002729">
    <property type="entry name" value="CRISPR-assoc_Cas1"/>
</dbReference>
<dbReference type="GO" id="GO:0016787">
    <property type="term" value="F:hydrolase activity"/>
    <property type="evidence" value="ECO:0007669"/>
    <property type="project" value="UniProtKB-KW"/>
</dbReference>
<dbReference type="InterPro" id="IPR042206">
    <property type="entry name" value="CRISPR-assoc_Cas1_C"/>
</dbReference>
<dbReference type="InterPro" id="IPR050646">
    <property type="entry name" value="Cas1"/>
</dbReference>
<dbReference type="EMBL" id="JJRY01000011">
    <property type="protein sequence ID" value="KEF37803.1"/>
    <property type="molecule type" value="Genomic_DNA"/>
</dbReference>
<evidence type="ECO:0000313" key="11">
    <source>
        <dbReference type="EMBL" id="KEF37803.1"/>
    </source>
</evidence>
<evidence type="ECO:0000256" key="9">
    <source>
        <dbReference type="ARBA" id="ARBA00038592"/>
    </source>
</evidence>
<evidence type="ECO:0000256" key="3">
    <source>
        <dbReference type="ARBA" id="ARBA00022759"/>
    </source>
</evidence>
<dbReference type="CDD" id="cd09634">
    <property type="entry name" value="Cas1_I-II-III"/>
    <property type="match status" value="1"/>
</dbReference>
<organism evidence="11 12">
    <name type="scientific">Schinkia azotoformans MEV2011</name>
    <dbReference type="NCBI Taxonomy" id="1348973"/>
    <lineage>
        <taxon>Bacteria</taxon>
        <taxon>Bacillati</taxon>
        <taxon>Bacillota</taxon>
        <taxon>Bacilli</taxon>
        <taxon>Bacillales</taxon>
        <taxon>Bacillaceae</taxon>
        <taxon>Calidifontibacillus/Schinkia group</taxon>
        <taxon>Schinkia</taxon>
    </lineage>
</organism>
<comment type="similarity">
    <text evidence="10">Belongs to the CRISPR-associated endonuclease Cas1 family.</text>
</comment>
<keyword evidence="1 10" id="KW-0540">Nuclease</keyword>
<evidence type="ECO:0000256" key="2">
    <source>
        <dbReference type="ARBA" id="ARBA00022723"/>
    </source>
</evidence>
<keyword evidence="6 10" id="KW-0051">Antiviral defense</keyword>
<dbReference type="PANTHER" id="PTHR34353:SF2">
    <property type="entry name" value="CRISPR-ASSOCIATED ENDONUCLEASE CAS1 1"/>
    <property type="match status" value="1"/>
</dbReference>
<dbReference type="PANTHER" id="PTHR34353">
    <property type="entry name" value="CRISPR-ASSOCIATED ENDONUCLEASE CAS1 1"/>
    <property type="match status" value="1"/>
</dbReference>
<protein>
    <recommendedName>
        <fullName evidence="10">CRISPR-associated endonuclease Cas1</fullName>
        <ecNumber evidence="10">3.1.-.-</ecNumber>
    </recommendedName>
</protein>
<dbReference type="HAMAP" id="MF_01470">
    <property type="entry name" value="Cas1"/>
    <property type="match status" value="1"/>
</dbReference>
<sequence>MLKELIIDDYGMNLHKVSERLVLKKQGKVMEEHAIKELQDLIISNKCGMVSISLLQELIENGTQVHFVDFKEEPFSTLYTPAHHGSVKARREQLRGYHDERGIELSKEILTAKVQNQINTIKYFLKSRKELPIADDLRSQTEYMKMYIQRIKEVEGVSIENVRSQIISAEAHAAKHYWKAVKIILAEKGIEFPGRAWHLQDPVNMMLNYGYAILRSRVTSAIIRAGLETYAGFFHVDRSGRISFVLDVMEIFRPSIVDRPIISLITRGHKPGTEEKEDGSTFLDNKTLKLLREYISERLESKEEFKGNDYHLRTIIQLQARSIATFFREGKKFKGYISRW</sequence>
<keyword evidence="7 10" id="KW-0238">DNA-binding</keyword>
<comment type="cofactor">
    <cofactor evidence="10">
        <name>Mg(2+)</name>
        <dbReference type="ChEBI" id="CHEBI:18420"/>
    </cofactor>
    <cofactor evidence="10">
        <name>Mn(2+)</name>
        <dbReference type="ChEBI" id="CHEBI:29035"/>
    </cofactor>
</comment>
<keyword evidence="8 10" id="KW-0464">Manganese</keyword>
<comment type="subunit">
    <text evidence="9 10">Homodimer, forms a heterotetramer with a Cas2 homodimer.</text>
</comment>
<accession>A0A072NLJ5</accession>
<name>A0A072NLJ5_SCHAZ</name>
<dbReference type="Gene3D" id="1.20.120.920">
    <property type="entry name" value="CRISPR-associated endonuclease Cas1, C-terminal domain"/>
    <property type="match status" value="1"/>
</dbReference>
<gene>
    <name evidence="10" type="primary">cas1</name>
    <name evidence="11" type="ORF">M670_02834</name>
</gene>
<keyword evidence="3 10" id="KW-0255">Endonuclease</keyword>
<evidence type="ECO:0000313" key="12">
    <source>
        <dbReference type="Proteomes" id="UP000027936"/>
    </source>
</evidence>
<evidence type="ECO:0000256" key="4">
    <source>
        <dbReference type="ARBA" id="ARBA00022801"/>
    </source>
</evidence>
<dbReference type="GO" id="GO:0046872">
    <property type="term" value="F:metal ion binding"/>
    <property type="evidence" value="ECO:0007669"/>
    <property type="project" value="UniProtKB-UniRule"/>
</dbReference>
<feature type="binding site" evidence="10">
    <location>
        <position position="250"/>
    </location>
    <ligand>
        <name>Mn(2+)</name>
        <dbReference type="ChEBI" id="CHEBI:29035"/>
    </ligand>
</feature>
<evidence type="ECO:0000256" key="6">
    <source>
        <dbReference type="ARBA" id="ARBA00023118"/>
    </source>
</evidence>
<dbReference type="InterPro" id="IPR042211">
    <property type="entry name" value="CRISPR-assoc_Cas1_N"/>
</dbReference>
<comment type="function">
    <text evidence="10">CRISPR (clustered regularly interspaced short palindromic repeat), is an adaptive immune system that provides protection against mobile genetic elements (viruses, transposable elements and conjugative plasmids). CRISPR clusters contain spacers, sequences complementary to antecedent mobile elements, and target invading nucleic acids. CRISPR clusters are transcribed and processed into CRISPR RNA (crRNA). Acts as a dsDNA endonuclease. Involved in the integration of spacer DNA into the CRISPR cassette.</text>
</comment>
<evidence type="ECO:0000256" key="1">
    <source>
        <dbReference type="ARBA" id="ARBA00022722"/>
    </source>
</evidence>